<evidence type="ECO:0000313" key="2">
    <source>
        <dbReference type="EMBL" id="QJB03947.1"/>
    </source>
</evidence>
<evidence type="ECO:0000313" key="1">
    <source>
        <dbReference type="EMBL" id="QJA99517.1"/>
    </source>
</evidence>
<dbReference type="EMBL" id="MT143866">
    <property type="protein sequence ID" value="QJB03947.1"/>
    <property type="molecule type" value="Genomic_DNA"/>
</dbReference>
<protein>
    <submittedName>
        <fullName evidence="2">Uncharacterized protein</fullName>
    </submittedName>
</protein>
<reference evidence="2" key="1">
    <citation type="submission" date="2020-03" db="EMBL/GenBank/DDBJ databases">
        <title>The deep terrestrial virosphere.</title>
        <authorList>
            <person name="Holmfeldt K."/>
            <person name="Nilsson E."/>
            <person name="Simone D."/>
            <person name="Lopez-Fernandez M."/>
            <person name="Wu X."/>
            <person name="de Brujin I."/>
            <person name="Lundin D."/>
            <person name="Andersson A."/>
            <person name="Bertilsson S."/>
            <person name="Dopson M."/>
        </authorList>
    </citation>
    <scope>NUCLEOTIDE SEQUENCE</scope>
    <source>
        <strain evidence="1">MM171A00973</strain>
        <strain evidence="2">MM171B00522</strain>
    </source>
</reference>
<dbReference type="AlphaFoldDB" id="A0A6M3M832"/>
<sequence length="103" mass="11912">MLSYNLNGEFRISQWQCPLCGKIVSVNHYDPTDFDDDILLIQVRGLGRGKGFEVAEKYSLLDGDNPELLDLISDRVAILYDLLYEDIEEEHEDINDFEEDIID</sequence>
<dbReference type="EMBL" id="MT143655">
    <property type="protein sequence ID" value="QJA99517.1"/>
    <property type="molecule type" value="Genomic_DNA"/>
</dbReference>
<proteinExistence type="predicted"/>
<accession>A0A6M3M832</accession>
<name>A0A6M3M832_9ZZZZ</name>
<gene>
    <name evidence="1" type="ORF">MM171A00973_0002</name>
    <name evidence="2" type="ORF">MM171B00522_0027</name>
</gene>
<organism evidence="2">
    <name type="scientific">viral metagenome</name>
    <dbReference type="NCBI Taxonomy" id="1070528"/>
    <lineage>
        <taxon>unclassified sequences</taxon>
        <taxon>metagenomes</taxon>
        <taxon>organismal metagenomes</taxon>
    </lineage>
</organism>